<feature type="transmembrane region" description="Helical" evidence="6">
    <location>
        <begin position="132"/>
        <end position="154"/>
    </location>
</feature>
<proteinExistence type="inferred from homology"/>
<protein>
    <submittedName>
        <fullName evidence="7">Mpv17-like protein 2</fullName>
    </submittedName>
</protein>
<comment type="caution">
    <text evidence="7">The sequence shown here is derived from an EMBL/GenBank/DDBJ whole genome shotgun (WGS) entry which is preliminary data.</text>
</comment>
<dbReference type="GO" id="GO:0061668">
    <property type="term" value="P:mitochondrial ribosome assembly"/>
    <property type="evidence" value="ECO:0007669"/>
    <property type="project" value="TreeGrafter"/>
</dbReference>
<comment type="subcellular location">
    <subcellularLocation>
        <location evidence="1">Membrane</location>
        <topology evidence="1">Multi-pass membrane protein</topology>
    </subcellularLocation>
</comment>
<sequence length="191" mass="22460">MAAIPVRKAIQKLFERHLFLTNITISGTLFGLGDTIQQNIEIHVKREKNAFDWARTARMAATGMFVLGPLSHHWFRMLDRRWPQRDGMTIIKKVATDQLVSGPPFQFAFFWSMGTLEGDKFKDICHEYRSKFLHVFLADCAIWVPMQCLNFYFIRPQHRIVFVSCIFVVWNTILSYFKHKEFPARPMLEMA</sequence>
<dbReference type="GO" id="GO:0016020">
    <property type="term" value="C:membrane"/>
    <property type="evidence" value="ECO:0007669"/>
    <property type="project" value="UniProtKB-SubCell"/>
</dbReference>
<evidence type="ECO:0000256" key="1">
    <source>
        <dbReference type="ARBA" id="ARBA00004141"/>
    </source>
</evidence>
<dbReference type="GO" id="GO:0005739">
    <property type="term" value="C:mitochondrion"/>
    <property type="evidence" value="ECO:0007669"/>
    <property type="project" value="TreeGrafter"/>
</dbReference>
<keyword evidence="8" id="KW-1185">Reference proteome</keyword>
<dbReference type="PANTHER" id="PTHR11266:SF8">
    <property type="entry name" value="MPV17-LIKE PROTEIN 2"/>
    <property type="match status" value="1"/>
</dbReference>
<dbReference type="PANTHER" id="PTHR11266">
    <property type="entry name" value="PEROXISOMAL MEMBRANE PROTEIN 2, PXMP2 MPV17"/>
    <property type="match status" value="1"/>
</dbReference>
<evidence type="ECO:0000256" key="3">
    <source>
        <dbReference type="ARBA" id="ARBA00022692"/>
    </source>
</evidence>
<reference evidence="8" key="1">
    <citation type="submission" date="2017-01" db="EMBL/GenBank/DDBJ databases">
        <title>Comparative genomics of anhydrobiosis in the tardigrade Hypsibius dujardini.</title>
        <authorList>
            <person name="Yoshida Y."/>
            <person name="Koutsovoulos G."/>
            <person name="Laetsch D."/>
            <person name="Stevens L."/>
            <person name="Kumar S."/>
            <person name="Horikawa D."/>
            <person name="Ishino K."/>
            <person name="Komine S."/>
            <person name="Tomita M."/>
            <person name="Blaxter M."/>
            <person name="Arakawa K."/>
        </authorList>
    </citation>
    <scope>NUCLEOTIDE SEQUENCE [LARGE SCALE GENOMIC DNA]</scope>
    <source>
        <strain evidence="8">Z151</strain>
    </source>
</reference>
<keyword evidence="4 6" id="KW-1133">Transmembrane helix</keyword>
<dbReference type="InterPro" id="IPR007248">
    <property type="entry name" value="Mpv17_PMP22"/>
</dbReference>
<evidence type="ECO:0000256" key="5">
    <source>
        <dbReference type="ARBA" id="ARBA00023136"/>
    </source>
</evidence>
<evidence type="ECO:0000256" key="2">
    <source>
        <dbReference type="ARBA" id="ARBA00006824"/>
    </source>
</evidence>
<evidence type="ECO:0000313" key="7">
    <source>
        <dbReference type="EMBL" id="OQV22735.1"/>
    </source>
</evidence>
<evidence type="ECO:0000313" key="8">
    <source>
        <dbReference type="Proteomes" id="UP000192578"/>
    </source>
</evidence>
<evidence type="ECO:0000256" key="6">
    <source>
        <dbReference type="RuleBase" id="RU363053"/>
    </source>
</evidence>
<gene>
    <name evidence="7" type="ORF">BV898_03174</name>
</gene>
<accession>A0A1W0X5G2</accession>
<dbReference type="Proteomes" id="UP000192578">
    <property type="component" value="Unassembled WGS sequence"/>
</dbReference>
<keyword evidence="5 6" id="KW-0472">Membrane</keyword>
<organism evidence="7 8">
    <name type="scientific">Hypsibius exemplaris</name>
    <name type="common">Freshwater tardigrade</name>
    <dbReference type="NCBI Taxonomy" id="2072580"/>
    <lineage>
        <taxon>Eukaryota</taxon>
        <taxon>Metazoa</taxon>
        <taxon>Ecdysozoa</taxon>
        <taxon>Tardigrada</taxon>
        <taxon>Eutardigrada</taxon>
        <taxon>Parachela</taxon>
        <taxon>Hypsibioidea</taxon>
        <taxon>Hypsibiidae</taxon>
        <taxon>Hypsibius</taxon>
    </lineage>
</organism>
<comment type="similarity">
    <text evidence="2 6">Belongs to the peroxisomal membrane protein PXMP2/4 family.</text>
</comment>
<dbReference type="EMBL" id="MTYJ01000015">
    <property type="protein sequence ID" value="OQV22735.1"/>
    <property type="molecule type" value="Genomic_DNA"/>
</dbReference>
<keyword evidence="3 6" id="KW-0812">Transmembrane</keyword>
<dbReference type="OrthoDB" id="430207at2759"/>
<name>A0A1W0X5G2_HYPEX</name>
<dbReference type="AlphaFoldDB" id="A0A1W0X5G2"/>
<feature type="transmembrane region" description="Helical" evidence="6">
    <location>
        <begin position="160"/>
        <end position="177"/>
    </location>
</feature>
<dbReference type="Pfam" id="PF04117">
    <property type="entry name" value="Mpv17_PMP22"/>
    <property type="match status" value="1"/>
</dbReference>
<evidence type="ECO:0000256" key="4">
    <source>
        <dbReference type="ARBA" id="ARBA00022989"/>
    </source>
</evidence>